<dbReference type="Proteomes" id="UP000694562">
    <property type="component" value="Unplaced"/>
</dbReference>
<dbReference type="Ensembl" id="ENSFTIT00000015995.1">
    <property type="protein sequence ID" value="ENSFTIP00000015344.1"/>
    <property type="gene ID" value="ENSFTIG00000010173.1"/>
</dbReference>
<name>A0A8C4UR58_FALTI</name>
<protein>
    <submittedName>
        <fullName evidence="1">Uncharacterized protein</fullName>
    </submittedName>
</protein>
<keyword evidence="2" id="KW-1185">Reference proteome</keyword>
<evidence type="ECO:0000313" key="2">
    <source>
        <dbReference type="Proteomes" id="UP000694562"/>
    </source>
</evidence>
<proteinExistence type="predicted"/>
<dbReference type="AlphaFoldDB" id="A0A8C4UR58"/>
<sequence>PCHVLNNTGKENKIDYLCRGLLTLIMIFNFFSSDCVKMVHTIRWHLMTSCHVWEDRLFVRTSQGSLRPRRAPVVKVFQSEMEMGALERN</sequence>
<reference evidence="1" key="1">
    <citation type="submission" date="2025-08" db="UniProtKB">
        <authorList>
            <consortium name="Ensembl"/>
        </authorList>
    </citation>
    <scope>IDENTIFICATION</scope>
</reference>
<accession>A0A8C4UR58</accession>
<evidence type="ECO:0000313" key="1">
    <source>
        <dbReference type="Ensembl" id="ENSFTIP00000015344.1"/>
    </source>
</evidence>
<reference evidence="1" key="2">
    <citation type="submission" date="2025-09" db="UniProtKB">
        <authorList>
            <consortium name="Ensembl"/>
        </authorList>
    </citation>
    <scope>IDENTIFICATION</scope>
</reference>
<organism evidence="1 2">
    <name type="scientific">Falco tinnunculus</name>
    <name type="common">Common kestrel</name>
    <dbReference type="NCBI Taxonomy" id="100819"/>
    <lineage>
        <taxon>Eukaryota</taxon>
        <taxon>Metazoa</taxon>
        <taxon>Chordata</taxon>
        <taxon>Craniata</taxon>
        <taxon>Vertebrata</taxon>
        <taxon>Euteleostomi</taxon>
        <taxon>Archelosauria</taxon>
        <taxon>Archosauria</taxon>
        <taxon>Dinosauria</taxon>
        <taxon>Saurischia</taxon>
        <taxon>Theropoda</taxon>
        <taxon>Coelurosauria</taxon>
        <taxon>Aves</taxon>
        <taxon>Neognathae</taxon>
        <taxon>Neoaves</taxon>
        <taxon>Telluraves</taxon>
        <taxon>Australaves</taxon>
        <taxon>Falconiformes</taxon>
        <taxon>Falconidae</taxon>
        <taxon>Falco</taxon>
    </lineage>
</organism>